<proteinExistence type="predicted"/>
<comment type="caution">
    <text evidence="2">The sequence shown here is derived from an EMBL/GenBank/DDBJ whole genome shotgun (WGS) entry which is preliminary data.</text>
</comment>
<dbReference type="Gene3D" id="3.30.70.100">
    <property type="match status" value="1"/>
</dbReference>
<gene>
    <name evidence="2" type="ORF">PGB27_20350</name>
</gene>
<keyword evidence="2" id="KW-0503">Monooxygenase</keyword>
<name>A0ABT5SZ44_9PSEU</name>
<reference evidence="2 3" key="1">
    <citation type="submission" date="2023-02" db="EMBL/GenBank/DDBJ databases">
        <title>Genome sequencing required for Actinomycetospora new species description.</title>
        <authorList>
            <person name="Saimee Y."/>
            <person name="Duangmal K."/>
        </authorList>
    </citation>
    <scope>NUCLEOTIDE SEQUENCE [LARGE SCALE GENOMIC DNA]</scope>
    <source>
        <strain evidence="2 3">DW7H6</strain>
    </source>
</reference>
<dbReference type="Pfam" id="PF03992">
    <property type="entry name" value="ABM"/>
    <property type="match status" value="1"/>
</dbReference>
<evidence type="ECO:0000313" key="2">
    <source>
        <dbReference type="EMBL" id="MDD7967700.1"/>
    </source>
</evidence>
<organism evidence="2 3">
    <name type="scientific">Actinomycetospora lemnae</name>
    <dbReference type="NCBI Taxonomy" id="3019891"/>
    <lineage>
        <taxon>Bacteria</taxon>
        <taxon>Bacillati</taxon>
        <taxon>Actinomycetota</taxon>
        <taxon>Actinomycetes</taxon>
        <taxon>Pseudonocardiales</taxon>
        <taxon>Pseudonocardiaceae</taxon>
        <taxon>Actinomycetospora</taxon>
    </lineage>
</organism>
<dbReference type="EMBL" id="JAQZAO010000009">
    <property type="protein sequence ID" value="MDD7967700.1"/>
    <property type="molecule type" value="Genomic_DNA"/>
</dbReference>
<sequence length="96" mass="10570">MLIIAGHIEVAPERRDAVVATLTDLVRRARAAPGCLDVAITADPAEPGRVYNVERWRSREDLDAWRAVAHAPDLGTPILADHVRMFDASNERSPFA</sequence>
<accession>A0ABT5SZ44</accession>
<dbReference type="InterPro" id="IPR011008">
    <property type="entry name" value="Dimeric_a/b-barrel"/>
</dbReference>
<dbReference type="SUPFAM" id="SSF54909">
    <property type="entry name" value="Dimeric alpha+beta barrel"/>
    <property type="match status" value="1"/>
</dbReference>
<evidence type="ECO:0000313" key="3">
    <source>
        <dbReference type="Proteomes" id="UP001300763"/>
    </source>
</evidence>
<evidence type="ECO:0000259" key="1">
    <source>
        <dbReference type="PROSITE" id="PS51725"/>
    </source>
</evidence>
<keyword evidence="3" id="KW-1185">Reference proteome</keyword>
<dbReference type="InterPro" id="IPR007138">
    <property type="entry name" value="ABM_dom"/>
</dbReference>
<dbReference type="GO" id="GO:0004497">
    <property type="term" value="F:monooxygenase activity"/>
    <property type="evidence" value="ECO:0007669"/>
    <property type="project" value="UniProtKB-KW"/>
</dbReference>
<protein>
    <submittedName>
        <fullName evidence="2">Antibiotic biosynthesis monooxygenase</fullName>
    </submittedName>
</protein>
<dbReference type="PROSITE" id="PS51725">
    <property type="entry name" value="ABM"/>
    <property type="match status" value="1"/>
</dbReference>
<keyword evidence="2" id="KW-0560">Oxidoreductase</keyword>
<dbReference type="RefSeq" id="WP_274202233.1">
    <property type="nucleotide sequence ID" value="NZ_JAQZAO010000009.1"/>
</dbReference>
<dbReference type="Proteomes" id="UP001300763">
    <property type="component" value="Unassembled WGS sequence"/>
</dbReference>
<feature type="domain" description="ABM" evidence="1">
    <location>
        <begin position="2"/>
        <end position="95"/>
    </location>
</feature>